<dbReference type="eggNOG" id="COG0223">
    <property type="taxonomic scope" value="Bacteria"/>
</dbReference>
<dbReference type="AlphaFoldDB" id="A1ZI97"/>
<dbReference type="RefSeq" id="WP_004155532.1">
    <property type="nucleotide sequence ID" value="NZ_AAWS01000009.1"/>
</dbReference>
<dbReference type="GO" id="GO:0004479">
    <property type="term" value="F:methionyl-tRNA formyltransferase activity"/>
    <property type="evidence" value="ECO:0007669"/>
    <property type="project" value="TreeGrafter"/>
</dbReference>
<evidence type="ECO:0000313" key="4">
    <source>
        <dbReference type="Proteomes" id="UP000004095"/>
    </source>
</evidence>
<evidence type="ECO:0000259" key="1">
    <source>
        <dbReference type="Pfam" id="PF00551"/>
    </source>
</evidence>
<dbReference type="PANTHER" id="PTHR11138">
    <property type="entry name" value="METHIONYL-TRNA FORMYLTRANSFERASE"/>
    <property type="match status" value="1"/>
</dbReference>
<dbReference type="SUPFAM" id="SSF53328">
    <property type="entry name" value="Formyltransferase"/>
    <property type="match status" value="1"/>
</dbReference>
<dbReference type="InterPro" id="IPR005793">
    <property type="entry name" value="Formyl_trans_C"/>
</dbReference>
<feature type="domain" description="Formyl transferase N-terminal" evidence="1">
    <location>
        <begin position="1"/>
        <end position="188"/>
    </location>
</feature>
<organism evidence="3 4">
    <name type="scientific">Microscilla marina ATCC 23134</name>
    <dbReference type="NCBI Taxonomy" id="313606"/>
    <lineage>
        <taxon>Bacteria</taxon>
        <taxon>Pseudomonadati</taxon>
        <taxon>Bacteroidota</taxon>
        <taxon>Cytophagia</taxon>
        <taxon>Cytophagales</taxon>
        <taxon>Microscillaceae</taxon>
        <taxon>Microscilla</taxon>
    </lineage>
</organism>
<name>A1ZI97_MICM2</name>
<dbReference type="Pfam" id="PF00551">
    <property type="entry name" value="Formyl_trans_N"/>
    <property type="match status" value="1"/>
</dbReference>
<accession>A1ZI97</accession>
<keyword evidence="4" id="KW-1185">Reference proteome</keyword>
<feature type="domain" description="Formyl transferase C-terminal" evidence="2">
    <location>
        <begin position="211"/>
        <end position="258"/>
    </location>
</feature>
<dbReference type="OrthoDB" id="9802815at2"/>
<protein>
    <submittedName>
        <fullName evidence="3">Bifunctional polymyxin resistance ArnA protein</fullName>
    </submittedName>
</protein>
<gene>
    <name evidence="3" type="ORF">M23134_05637</name>
</gene>
<evidence type="ECO:0000313" key="3">
    <source>
        <dbReference type="EMBL" id="EAY29765.1"/>
    </source>
</evidence>
<comment type="caution">
    <text evidence="3">The sequence shown here is derived from an EMBL/GenBank/DDBJ whole genome shotgun (WGS) entry which is preliminary data.</text>
</comment>
<dbReference type="InterPro" id="IPR036477">
    <property type="entry name" value="Formyl_transf_N_sf"/>
</dbReference>
<proteinExistence type="predicted"/>
<dbReference type="GO" id="GO:0005829">
    <property type="term" value="C:cytosol"/>
    <property type="evidence" value="ECO:0007669"/>
    <property type="project" value="TreeGrafter"/>
</dbReference>
<dbReference type="InterPro" id="IPR011034">
    <property type="entry name" value="Formyl_transferase-like_C_sf"/>
</dbReference>
<reference evidence="3 4" key="1">
    <citation type="submission" date="2007-01" db="EMBL/GenBank/DDBJ databases">
        <authorList>
            <person name="Haygood M."/>
            <person name="Podell S."/>
            <person name="Anderson C."/>
            <person name="Hopkinson B."/>
            <person name="Roe K."/>
            <person name="Barbeau K."/>
            <person name="Gaasterland T."/>
            <person name="Ferriera S."/>
            <person name="Johnson J."/>
            <person name="Kravitz S."/>
            <person name="Beeson K."/>
            <person name="Sutton G."/>
            <person name="Rogers Y.-H."/>
            <person name="Friedman R."/>
            <person name="Frazier M."/>
            <person name="Venter J.C."/>
        </authorList>
    </citation>
    <scope>NUCLEOTIDE SEQUENCE [LARGE SCALE GENOMIC DNA]</scope>
    <source>
        <strain evidence="3 4">ATCC 23134</strain>
    </source>
</reference>
<dbReference type="PANTHER" id="PTHR11138:SF5">
    <property type="entry name" value="METHIONYL-TRNA FORMYLTRANSFERASE, MITOCHONDRIAL"/>
    <property type="match status" value="1"/>
</dbReference>
<dbReference type="InterPro" id="IPR002376">
    <property type="entry name" value="Formyl_transf_N"/>
</dbReference>
<evidence type="ECO:0000259" key="2">
    <source>
        <dbReference type="Pfam" id="PF02911"/>
    </source>
</evidence>
<dbReference type="EMBL" id="AAWS01000009">
    <property type="protein sequence ID" value="EAY29765.1"/>
    <property type="molecule type" value="Genomic_DNA"/>
</dbReference>
<sequence>MKIIFLGATQFSQEIFLHLLENNIKIHTVFTIPQEFKISYSSSKVKNYNYANLQEIAQEHNVNTIEIESTKDNRISDHYDYIKEMEPDLILVMGWYYMVPEKIRNLAKYGTWGIHASMLPDYAGGAPLVWAIINGEEETGVSLFKLDNGVDDGDLIRQKSFIITFEDTIKEVYAKATIASKEILLDALQNIQDIQFIPQDKSKIQVFPQRSPKDGEIDFQKPAYEIYNFIRAQSSPYPGAFFKTIDGKKIIIESARIEEL</sequence>
<dbReference type="Proteomes" id="UP000004095">
    <property type="component" value="Unassembled WGS sequence"/>
</dbReference>
<dbReference type="SUPFAM" id="SSF50486">
    <property type="entry name" value="FMT C-terminal domain-like"/>
    <property type="match status" value="1"/>
</dbReference>
<dbReference type="Gene3D" id="3.40.50.12230">
    <property type="match status" value="1"/>
</dbReference>
<dbReference type="Pfam" id="PF02911">
    <property type="entry name" value="Formyl_trans_C"/>
    <property type="match status" value="1"/>
</dbReference>